<evidence type="ECO:0000313" key="10">
    <source>
        <dbReference type="Proteomes" id="UP000014568"/>
    </source>
</evidence>
<dbReference type="PANTHER" id="PTHR22726:SF1">
    <property type="entry name" value="METALLOENDOPEPTIDASE OMA1, MITOCHONDRIAL"/>
    <property type="match status" value="1"/>
</dbReference>
<dbReference type="eggNOG" id="COG0501">
    <property type="taxonomic scope" value="Bacteria"/>
</dbReference>
<keyword evidence="7" id="KW-1133">Transmembrane helix</keyword>
<dbReference type="OrthoDB" id="9810445at2"/>
<comment type="similarity">
    <text evidence="6">Belongs to the peptidase M48 family.</text>
</comment>
<dbReference type="GO" id="GO:0051603">
    <property type="term" value="P:proteolysis involved in protein catabolic process"/>
    <property type="evidence" value="ECO:0007669"/>
    <property type="project" value="TreeGrafter"/>
</dbReference>
<accession>S3N8U9</accession>
<keyword evidence="7" id="KW-0472">Membrane</keyword>
<evidence type="ECO:0000259" key="8">
    <source>
        <dbReference type="Pfam" id="PF01435"/>
    </source>
</evidence>
<comment type="cofactor">
    <cofactor evidence="6">
        <name>Zn(2+)</name>
        <dbReference type="ChEBI" id="CHEBI:29105"/>
    </cofactor>
    <text evidence="6">Binds 1 zinc ion per subunit.</text>
</comment>
<dbReference type="PATRIC" id="fig|421052.3.peg.2919"/>
<dbReference type="Pfam" id="PF01435">
    <property type="entry name" value="Peptidase_M48"/>
    <property type="match status" value="1"/>
</dbReference>
<dbReference type="HOGENOM" id="CLU_029002_0_1_6"/>
<evidence type="ECO:0000256" key="7">
    <source>
        <dbReference type="SAM" id="Phobius"/>
    </source>
</evidence>
<proteinExistence type="inferred from homology"/>
<protein>
    <recommendedName>
        <fullName evidence="8">Peptidase M48 domain-containing protein</fullName>
    </recommendedName>
</protein>
<dbReference type="RefSeq" id="WP_016657363.1">
    <property type="nucleotide sequence ID" value="NZ_KE340354.1"/>
</dbReference>
<keyword evidence="1 6" id="KW-0645">Protease</keyword>
<dbReference type="InterPro" id="IPR051156">
    <property type="entry name" value="Mito/Outer_Membr_Metalloprot"/>
</dbReference>
<dbReference type="PANTHER" id="PTHR22726">
    <property type="entry name" value="METALLOENDOPEPTIDASE OMA1"/>
    <property type="match status" value="1"/>
</dbReference>
<gene>
    <name evidence="9" type="ORF">F945_02988</name>
</gene>
<dbReference type="GO" id="GO:0046872">
    <property type="term" value="F:metal ion binding"/>
    <property type="evidence" value="ECO:0007669"/>
    <property type="project" value="UniProtKB-KW"/>
</dbReference>
<keyword evidence="4 6" id="KW-0862">Zinc</keyword>
<evidence type="ECO:0000256" key="4">
    <source>
        <dbReference type="ARBA" id="ARBA00022833"/>
    </source>
</evidence>
<dbReference type="Gene3D" id="3.30.2010.10">
    <property type="entry name" value="Metalloproteases ('zincins'), catalytic domain"/>
    <property type="match status" value="1"/>
</dbReference>
<evidence type="ECO:0000256" key="2">
    <source>
        <dbReference type="ARBA" id="ARBA00022723"/>
    </source>
</evidence>
<reference evidence="9 10" key="1">
    <citation type="submission" date="2013-06" db="EMBL/GenBank/DDBJ databases">
        <title>The Genome Sequence of Acinetobacter rudis CIP 110305.</title>
        <authorList>
            <consortium name="The Broad Institute Genome Sequencing Platform"/>
            <consortium name="The Broad Institute Genome Sequencing Center for Infectious Disease"/>
            <person name="Cerqueira G."/>
            <person name="Feldgarden M."/>
            <person name="Courvalin P."/>
            <person name="Perichon B."/>
            <person name="Grillot-Courvalin C."/>
            <person name="Clermont D."/>
            <person name="Rocha E."/>
            <person name="Yoon E.-J."/>
            <person name="Nemec A."/>
            <person name="Young S.K."/>
            <person name="Zeng Q."/>
            <person name="Gargeya S."/>
            <person name="Fitzgerald M."/>
            <person name="Abouelleil A."/>
            <person name="Alvarado L."/>
            <person name="Berlin A.M."/>
            <person name="Chapman S.B."/>
            <person name="Dewar J."/>
            <person name="Goldberg J."/>
            <person name="Griggs A."/>
            <person name="Gujja S."/>
            <person name="Hansen M."/>
            <person name="Howarth C."/>
            <person name="Imamovic A."/>
            <person name="Larimer J."/>
            <person name="McCowan C."/>
            <person name="Murphy C."/>
            <person name="Pearson M."/>
            <person name="Priest M."/>
            <person name="Roberts A."/>
            <person name="Saif S."/>
            <person name="Shea T."/>
            <person name="Sykes S."/>
            <person name="Wortman J."/>
            <person name="Nusbaum C."/>
            <person name="Birren B."/>
        </authorList>
    </citation>
    <scope>NUCLEOTIDE SEQUENCE [LARGE SCALE GENOMIC DNA]</scope>
    <source>
        <strain evidence="9 10">CIP 110305</strain>
    </source>
</reference>
<dbReference type="InterPro" id="IPR001915">
    <property type="entry name" value="Peptidase_M48"/>
</dbReference>
<dbReference type="CDD" id="cd07332">
    <property type="entry name" value="M48C_Oma1_like"/>
    <property type="match status" value="1"/>
</dbReference>
<keyword evidence="10" id="KW-1185">Reference proteome</keyword>
<evidence type="ECO:0000313" key="9">
    <source>
        <dbReference type="EMBL" id="EPF70744.1"/>
    </source>
</evidence>
<dbReference type="AlphaFoldDB" id="S3N8U9"/>
<dbReference type="GO" id="GO:0004222">
    <property type="term" value="F:metalloendopeptidase activity"/>
    <property type="evidence" value="ECO:0007669"/>
    <property type="project" value="InterPro"/>
</dbReference>
<feature type="transmembrane region" description="Helical" evidence="7">
    <location>
        <begin position="101"/>
        <end position="121"/>
    </location>
</feature>
<evidence type="ECO:0000256" key="1">
    <source>
        <dbReference type="ARBA" id="ARBA00022670"/>
    </source>
</evidence>
<organism evidence="9 10">
    <name type="scientific">Acinetobacter rudis CIP 110305</name>
    <dbReference type="NCBI Taxonomy" id="421052"/>
    <lineage>
        <taxon>Bacteria</taxon>
        <taxon>Pseudomonadati</taxon>
        <taxon>Pseudomonadota</taxon>
        <taxon>Gammaproteobacteria</taxon>
        <taxon>Moraxellales</taxon>
        <taxon>Moraxellaceae</taxon>
        <taxon>Acinetobacter</taxon>
    </lineage>
</organism>
<evidence type="ECO:0000256" key="6">
    <source>
        <dbReference type="RuleBase" id="RU003983"/>
    </source>
</evidence>
<comment type="caution">
    <text evidence="9">The sequence shown here is derived from an EMBL/GenBank/DDBJ whole genome shotgun (WGS) entry which is preliminary data.</text>
</comment>
<feature type="domain" description="Peptidase M48" evidence="8">
    <location>
        <begin position="161"/>
        <end position="333"/>
    </location>
</feature>
<dbReference type="Proteomes" id="UP000014568">
    <property type="component" value="Unassembled WGS sequence"/>
</dbReference>
<keyword evidence="5 6" id="KW-0482">Metalloprotease</keyword>
<name>S3N8U9_9GAMM</name>
<keyword evidence="7" id="KW-0812">Transmembrane</keyword>
<evidence type="ECO:0000256" key="5">
    <source>
        <dbReference type="ARBA" id="ARBA00023049"/>
    </source>
</evidence>
<dbReference type="GO" id="GO:0016020">
    <property type="term" value="C:membrane"/>
    <property type="evidence" value="ECO:0007669"/>
    <property type="project" value="TreeGrafter"/>
</dbReference>
<keyword evidence="3 6" id="KW-0378">Hydrolase</keyword>
<sequence length="345" mass="38952">MQIVQVIFYDGIVAKPHQAQLLLIDPEQFEIHYMVEGRKVIHRIRREEMELLGAIGDNHPAIELNNDARIEFLSRDLPEMFKLKQQKLQQKIWHLERSPSLIAFSLIFMVGFIFVLVRWGVPFAAYHIAMQLPASTLNEIGGQSEQYVFEQTQPSQLSTARQSQLKQAYAALIQPDQPAKLLFRKGDALSANALALPNNTIIVTDELVALAKDDQEILGVLAHEQGHLKHRHSLQQAIAGLGVGAVIMMISGDGSDLLNSIPMLLAGAKFSRNFEQDADLYALNQMQQRKIDVMHYANFLKRLEEQSAEDSKGSNWTQILSTHPITQDRIQMVLDFKAKQAQSPK</sequence>
<evidence type="ECO:0000256" key="3">
    <source>
        <dbReference type="ARBA" id="ARBA00022801"/>
    </source>
</evidence>
<dbReference type="STRING" id="632955.GCA_000829675_03291"/>
<dbReference type="EMBL" id="ATGI01000036">
    <property type="protein sequence ID" value="EPF70744.1"/>
    <property type="molecule type" value="Genomic_DNA"/>
</dbReference>
<keyword evidence="2" id="KW-0479">Metal-binding</keyword>